<accession>A0A7J6M9Q9</accession>
<feature type="compositionally biased region" description="Basic residues" evidence="1">
    <location>
        <begin position="40"/>
        <end position="54"/>
    </location>
</feature>
<dbReference type="InterPro" id="IPR001683">
    <property type="entry name" value="PX_dom"/>
</dbReference>
<feature type="compositionally biased region" description="Basic and acidic residues" evidence="1">
    <location>
        <begin position="1"/>
        <end position="10"/>
    </location>
</feature>
<sequence>MGRSESPDDRRRRRSRSRDEIDRSDRRRGSSHKRSDERRGSRRSRSGSRERRRSRPEGEEGPRGGRPGEGERERQNRGLEEPRRDDREAQRAIYAIRQGERERIMGKRKREVMLLPASNAGSLASRGALVALRMALWSKVFDEALKAMIWPLRIRKLPFGDGLTFGKGKGKGFSGGKGRWSGGGGGKGAGFVWKHDKFEEEMKAEEEEEAHEEPAEETADTTAHDHQESTKKPIKFDLYAEKLDDNVVQAVLDNVRERIDKRREVMQQRREERDAEVKKMIEAGENPFARKPREGPFGGGMSALRTSAALNLVVPFADERSGGWTRDGSGRWPARRGPLPPDNAGDTIERPRRQMSGGARSAPYGFREPERRQERERSGYQARSPLVERPHGSVEDARNRTKVTETGRAEDRTPRASRPEDNPREGRSRSEDDDRRRRSPLSRQHQHRGLKMEQQSATRDMAVGDRERERDRSPSESSRRARDRFAATPMLIVNRRLPPFSLGPCISNNISLALDFGAYHTRGVRLCWLSYKVHATGVVSLDERHVPPCLVTEDLPALSKKYRGDPPAALAGSQSGGSEAPAEMKVAVHPPADECTPLSPLATFSRVFRVAFVLSLGGMVMQLRASIISADSVTPTLGRQYVMYTVKLQLFEGPSGGVSDTWTVYRRYSAFSEADHKLHRLLLSAAESVQHALRLPELPPKTLLVPRLDPEFVAARREGLQQYLDNLLPFLLVMSPSMQNVVSEFLEVPLSLRNDLYNPPSSLVGQVPSSEFSGRSFGEHLHGPDSIDNSLHVTSPLRPVPVAGVEGKGEMTRKMTPDEEACAALGSFMEKLLEAQGESGPLTDEVADDSPSNDKVQIIRTFECWFAQNKPQYREPSIRVLFIGFDPTGQSYLYNENAAYPQYGDASTPVGLLPEVGSLSETPPVSACVALGFLRKLLSFEFNSEAGLYTHVLKTFPFTYLQGMRLEMHIRLNRGQSSRLDSFQIIRTISPPGDRLIDLLNGDEWAVQEYTTWLKILGSGPAVSGMIGGPPGVLVQRRTNVPRIMKSSIHGRQNSLSGRQSARRGTQAGGGSRGGLDLRKVAQEALLKVSTCVSTITYDDGTEESDPSTDNYHRLATNPPEHMARAKLLHLPYHPEYVGALVYDHKAFIDNVLELDTQGSLPKAVRDRLLEFSYTHYNPLLHNVMKLSLPSKRLDVPGDSAASPRNSSIPGMVASPSLGPVRSNNGTSSCPEVPSVMAELLDVVLNSPNSAPGFVKMQLLRAFKQLPPEDGGGYEVAYTSVDLSDELVSRAPGMWRGHVPFAAGPSPSVTLPTAPISPAIDRGASSGGQTYLFSSTLDCRTASLSPCGMTLQPCGDDGSSCDISAAAIFGLDSINLVSGDLLGEYIFFWPTLENFLYILQNLAPLLPAYPYEFHHPFIEWIYTGIGPDCASPRGSGTPKRPRASSGSPANSSDLGRFGGAGIELTMENIGFTMTDVASGSGDGPPSTPISTVFAVPSVPQLYSFHLGHGIAATDVDTGSYGHRLTCGPELQRDLYRFTHPGVLFKHPMKDAHLTLKGTRGECDGKVYLDANYSLNGSRILSRNHRPSGGPRPLMRSICTKPGSEENYRLYIAAHYVDGKKLDTSLDIHSDNMHVPQVPPRQMRPIIPKHLPPQWRVPFSLEDYNLFKWL</sequence>
<keyword evidence="4" id="KW-1185">Reference proteome</keyword>
<evidence type="ECO:0000256" key="1">
    <source>
        <dbReference type="SAM" id="MobiDB-lite"/>
    </source>
</evidence>
<evidence type="ECO:0000313" key="3">
    <source>
        <dbReference type="EMBL" id="KAF4667940.1"/>
    </source>
</evidence>
<feature type="domain" description="PX" evidence="2">
    <location>
        <begin position="622"/>
        <end position="752"/>
    </location>
</feature>
<organism evidence="3 4">
    <name type="scientific">Perkinsus chesapeaki</name>
    <name type="common">Clam parasite</name>
    <name type="synonym">Perkinsus andrewsi</name>
    <dbReference type="NCBI Taxonomy" id="330153"/>
    <lineage>
        <taxon>Eukaryota</taxon>
        <taxon>Sar</taxon>
        <taxon>Alveolata</taxon>
        <taxon>Perkinsozoa</taxon>
        <taxon>Perkinsea</taxon>
        <taxon>Perkinsida</taxon>
        <taxon>Perkinsidae</taxon>
        <taxon>Perkinsus</taxon>
    </lineage>
</organism>
<gene>
    <name evidence="3" type="ORF">FOL47_003333</name>
</gene>
<dbReference type="InterPro" id="IPR036871">
    <property type="entry name" value="PX_dom_sf"/>
</dbReference>
<feature type="compositionally biased region" description="Polar residues" evidence="1">
    <location>
        <begin position="1444"/>
        <end position="1453"/>
    </location>
</feature>
<feature type="compositionally biased region" description="Basic residues" evidence="1">
    <location>
        <begin position="437"/>
        <end position="449"/>
    </location>
</feature>
<dbReference type="SMART" id="SM00312">
    <property type="entry name" value="PX"/>
    <property type="match status" value="1"/>
</dbReference>
<dbReference type="Gene3D" id="3.30.1520.10">
    <property type="entry name" value="Phox-like domain"/>
    <property type="match status" value="1"/>
</dbReference>
<reference evidence="3 4" key="1">
    <citation type="submission" date="2020-04" db="EMBL/GenBank/DDBJ databases">
        <title>Perkinsus chesapeaki whole genome sequence.</title>
        <authorList>
            <person name="Bogema D.R."/>
        </authorList>
    </citation>
    <scope>NUCLEOTIDE SEQUENCE [LARGE SCALE GENOMIC DNA]</scope>
    <source>
        <strain evidence="3">ATCC PRA-425</strain>
    </source>
</reference>
<dbReference type="OrthoDB" id="436217at2759"/>
<dbReference type="Proteomes" id="UP000591131">
    <property type="component" value="Unassembled WGS sequence"/>
</dbReference>
<feature type="compositionally biased region" description="Basic and acidic residues" evidence="1">
    <location>
        <begin position="462"/>
        <end position="483"/>
    </location>
</feature>
<feature type="compositionally biased region" description="Basic and acidic residues" evidence="1">
    <location>
        <begin position="386"/>
        <end position="436"/>
    </location>
</feature>
<feature type="region of interest" description="Disordered" evidence="1">
    <location>
        <begin position="1432"/>
        <end position="1456"/>
    </location>
</feature>
<dbReference type="EMBL" id="JAAPAO010000200">
    <property type="protein sequence ID" value="KAF4667940.1"/>
    <property type="molecule type" value="Genomic_DNA"/>
</dbReference>
<feature type="compositionally biased region" description="Basic and acidic residues" evidence="1">
    <location>
        <begin position="367"/>
        <end position="378"/>
    </location>
</feature>
<evidence type="ECO:0000259" key="2">
    <source>
        <dbReference type="PROSITE" id="PS50195"/>
    </source>
</evidence>
<comment type="caution">
    <text evidence="3">The sequence shown here is derived from an EMBL/GenBank/DDBJ whole genome shotgun (WGS) entry which is preliminary data.</text>
</comment>
<feature type="region of interest" description="Disordered" evidence="1">
    <location>
        <begin position="1"/>
        <end position="90"/>
    </location>
</feature>
<feature type="compositionally biased region" description="Basic and acidic residues" evidence="1">
    <location>
        <begin position="17"/>
        <end position="39"/>
    </location>
</feature>
<feature type="region of interest" description="Disordered" evidence="1">
    <location>
        <begin position="315"/>
        <end position="483"/>
    </location>
</feature>
<feature type="compositionally biased region" description="Acidic residues" evidence="1">
    <location>
        <begin position="202"/>
        <end position="219"/>
    </location>
</feature>
<feature type="region of interest" description="Disordered" evidence="1">
    <location>
        <begin position="202"/>
        <end position="230"/>
    </location>
</feature>
<dbReference type="SUPFAM" id="SSF64268">
    <property type="entry name" value="PX domain"/>
    <property type="match status" value="1"/>
</dbReference>
<protein>
    <recommendedName>
        <fullName evidence="2">PX domain-containing protein</fullName>
    </recommendedName>
</protein>
<dbReference type="Pfam" id="PF00787">
    <property type="entry name" value="PX"/>
    <property type="match status" value="1"/>
</dbReference>
<proteinExistence type="predicted"/>
<evidence type="ECO:0000313" key="4">
    <source>
        <dbReference type="Proteomes" id="UP000591131"/>
    </source>
</evidence>
<name>A0A7J6M9Q9_PERCH</name>
<feature type="region of interest" description="Disordered" evidence="1">
    <location>
        <begin position="1196"/>
        <end position="1230"/>
    </location>
</feature>
<dbReference type="PANTHER" id="PTHR22775">
    <property type="entry name" value="SORTING NEXIN"/>
    <property type="match status" value="1"/>
</dbReference>
<dbReference type="GO" id="GO:0035091">
    <property type="term" value="F:phosphatidylinositol binding"/>
    <property type="evidence" value="ECO:0007669"/>
    <property type="project" value="InterPro"/>
</dbReference>
<feature type="region of interest" description="Disordered" evidence="1">
    <location>
        <begin position="1046"/>
        <end position="1075"/>
    </location>
</feature>
<dbReference type="CDD" id="cd06093">
    <property type="entry name" value="PX_domain"/>
    <property type="match status" value="1"/>
</dbReference>
<feature type="compositionally biased region" description="Basic and acidic residues" evidence="1">
    <location>
        <begin position="55"/>
        <end position="90"/>
    </location>
</feature>
<dbReference type="PROSITE" id="PS50195">
    <property type="entry name" value="PX"/>
    <property type="match status" value="1"/>
</dbReference>
<dbReference type="PANTHER" id="PTHR22775:SF3">
    <property type="entry name" value="SORTING NEXIN-13"/>
    <property type="match status" value="1"/>
</dbReference>